<comment type="caution">
    <text evidence="18">The sequence shown here is derived from an EMBL/GenBank/DDBJ whole genome shotgun (WGS) entry which is preliminary data.</text>
</comment>
<dbReference type="UniPathway" id="UPA00148">
    <property type="reaction ID" value="UER00233"/>
</dbReference>
<dbReference type="GO" id="GO:0009236">
    <property type="term" value="P:cobalamin biosynthetic process"/>
    <property type="evidence" value="ECO:0007669"/>
    <property type="project" value="UniProtKB-UniRule"/>
</dbReference>
<feature type="domain" description="Cobalamin adenosyltransferase-like" evidence="17">
    <location>
        <begin position="26"/>
        <end position="192"/>
    </location>
</feature>
<evidence type="ECO:0000259" key="17">
    <source>
        <dbReference type="Pfam" id="PF01923"/>
    </source>
</evidence>
<protein>
    <recommendedName>
        <fullName evidence="5 16">Corrinoid adenosyltransferase</fullName>
        <ecNumber evidence="4 16">2.5.1.17</ecNumber>
    </recommendedName>
    <alternativeName>
        <fullName evidence="11 16">Cob(II)alamin adenosyltransferase</fullName>
    </alternativeName>
    <alternativeName>
        <fullName evidence="13 16">Cob(II)yrinic acid a,c-diamide adenosyltransferase</fullName>
    </alternativeName>
    <alternativeName>
        <fullName evidence="12 16">Cobinamide/cobalamin adenosyltransferase</fullName>
    </alternativeName>
</protein>
<dbReference type="FunFam" id="1.20.1200.10:FF:000003">
    <property type="entry name" value="ATP:cob(I)alamin adenosyltransferase"/>
    <property type="match status" value="1"/>
</dbReference>
<dbReference type="GO" id="GO:0005737">
    <property type="term" value="C:cytoplasm"/>
    <property type="evidence" value="ECO:0007669"/>
    <property type="project" value="UniProtKB-SubCell"/>
</dbReference>
<evidence type="ECO:0000256" key="13">
    <source>
        <dbReference type="ARBA" id="ARBA00033354"/>
    </source>
</evidence>
<evidence type="ECO:0000256" key="15">
    <source>
        <dbReference type="ARBA" id="ARBA00048692"/>
    </source>
</evidence>
<dbReference type="Proteomes" id="UP000012081">
    <property type="component" value="Unassembled WGS sequence"/>
</dbReference>
<evidence type="ECO:0000256" key="8">
    <source>
        <dbReference type="ARBA" id="ARBA00022679"/>
    </source>
</evidence>
<keyword evidence="19" id="KW-1185">Reference proteome</keyword>
<dbReference type="Gene3D" id="1.20.1200.10">
    <property type="entry name" value="Cobalamin adenosyltransferase-like"/>
    <property type="match status" value="1"/>
</dbReference>
<keyword evidence="8 16" id="KW-0808">Transferase</keyword>
<dbReference type="PANTHER" id="PTHR12213">
    <property type="entry name" value="CORRINOID ADENOSYLTRANSFERASE"/>
    <property type="match status" value="1"/>
</dbReference>
<organism evidence="18 19">
    <name type="scientific">Brevibacillus borstelensis AK1</name>
    <dbReference type="NCBI Taxonomy" id="1300222"/>
    <lineage>
        <taxon>Bacteria</taxon>
        <taxon>Bacillati</taxon>
        <taxon>Bacillota</taxon>
        <taxon>Bacilli</taxon>
        <taxon>Bacillales</taxon>
        <taxon>Paenibacillaceae</taxon>
        <taxon>Brevibacillus</taxon>
    </lineage>
</organism>
<comment type="similarity">
    <text evidence="3 16">Belongs to the Cob(I)alamin adenosyltransferase family.</text>
</comment>
<accession>M8D2N8</accession>
<comment type="catalytic activity">
    <reaction evidence="14 16">
        <text>2 cob(II)yrinate a,c diamide + reduced [electron-transfer flavoprotein] + 2 ATP = 2 adenosylcob(III)yrinate a,c-diamide + 2 triphosphate + oxidized [electron-transfer flavoprotein] + 3 H(+)</text>
        <dbReference type="Rhea" id="RHEA:11528"/>
        <dbReference type="Rhea" id="RHEA-COMP:10685"/>
        <dbReference type="Rhea" id="RHEA-COMP:10686"/>
        <dbReference type="ChEBI" id="CHEBI:15378"/>
        <dbReference type="ChEBI" id="CHEBI:18036"/>
        <dbReference type="ChEBI" id="CHEBI:30616"/>
        <dbReference type="ChEBI" id="CHEBI:57692"/>
        <dbReference type="ChEBI" id="CHEBI:58307"/>
        <dbReference type="ChEBI" id="CHEBI:58503"/>
        <dbReference type="ChEBI" id="CHEBI:58537"/>
        <dbReference type="EC" id="2.5.1.17"/>
    </reaction>
</comment>
<dbReference type="EC" id="2.5.1.17" evidence="4 16"/>
<evidence type="ECO:0000256" key="3">
    <source>
        <dbReference type="ARBA" id="ARBA00007487"/>
    </source>
</evidence>
<name>M8D2N8_9BACL</name>
<evidence type="ECO:0000256" key="2">
    <source>
        <dbReference type="ARBA" id="ARBA00005121"/>
    </source>
</evidence>
<evidence type="ECO:0000256" key="4">
    <source>
        <dbReference type="ARBA" id="ARBA00012454"/>
    </source>
</evidence>
<sequence length="205" mass="22640">MDKAQAGCPRVDFRGNKKNGGLTVKIYTKSGDKGETSLVFGVRVPKFADRVEAYGTCDEANSSIGLALSLLPAGDEWKELRQVFHVIQTKLFHIGAELATPVGKQVGWPIQEEDVLFLEGEIDKLDAALPQLTNFILPGGHPAAAAFHIARTVVRRAERKAVMVANQEEVNAAVVKYLNRLSDYLFVVARYVNRETGHEELQLHE</sequence>
<evidence type="ECO:0000256" key="1">
    <source>
        <dbReference type="ARBA" id="ARBA00004496"/>
    </source>
</evidence>
<evidence type="ECO:0000256" key="9">
    <source>
        <dbReference type="ARBA" id="ARBA00022741"/>
    </source>
</evidence>
<comment type="pathway">
    <text evidence="2 16">Cofactor biosynthesis; adenosylcobalamin biosynthesis; adenosylcobalamin from cob(II)yrinate a,c-diamide: step 2/7.</text>
</comment>
<evidence type="ECO:0000256" key="16">
    <source>
        <dbReference type="RuleBase" id="RU366026"/>
    </source>
</evidence>
<dbReference type="GO" id="GO:0008817">
    <property type="term" value="F:corrinoid adenosyltransferase activity"/>
    <property type="evidence" value="ECO:0007669"/>
    <property type="project" value="UniProtKB-UniRule"/>
</dbReference>
<comment type="catalytic activity">
    <reaction evidence="15 16">
        <text>2 cob(II)alamin + reduced [electron-transfer flavoprotein] + 2 ATP = 2 adenosylcob(III)alamin + 2 triphosphate + oxidized [electron-transfer flavoprotein] + 3 H(+)</text>
        <dbReference type="Rhea" id="RHEA:28671"/>
        <dbReference type="Rhea" id="RHEA-COMP:10685"/>
        <dbReference type="Rhea" id="RHEA-COMP:10686"/>
        <dbReference type="ChEBI" id="CHEBI:15378"/>
        <dbReference type="ChEBI" id="CHEBI:16304"/>
        <dbReference type="ChEBI" id="CHEBI:18036"/>
        <dbReference type="ChEBI" id="CHEBI:18408"/>
        <dbReference type="ChEBI" id="CHEBI:30616"/>
        <dbReference type="ChEBI" id="CHEBI:57692"/>
        <dbReference type="ChEBI" id="CHEBI:58307"/>
        <dbReference type="EC" id="2.5.1.17"/>
    </reaction>
</comment>
<dbReference type="InterPro" id="IPR029499">
    <property type="entry name" value="PduO-typ"/>
</dbReference>
<evidence type="ECO:0000256" key="12">
    <source>
        <dbReference type="ARBA" id="ARBA00033334"/>
    </source>
</evidence>
<dbReference type="InterPro" id="IPR016030">
    <property type="entry name" value="CblAdoTrfase-like"/>
</dbReference>
<dbReference type="EMBL" id="APBN01000015">
    <property type="protein sequence ID" value="EMT50504.1"/>
    <property type="molecule type" value="Genomic_DNA"/>
</dbReference>
<dbReference type="PATRIC" id="fig|1300222.3.peg.4722"/>
<dbReference type="NCBIfam" id="TIGR00636">
    <property type="entry name" value="PduO_Nterm"/>
    <property type="match status" value="1"/>
</dbReference>
<evidence type="ECO:0000256" key="6">
    <source>
        <dbReference type="ARBA" id="ARBA00022490"/>
    </source>
</evidence>
<dbReference type="SUPFAM" id="SSF89028">
    <property type="entry name" value="Cobalamin adenosyltransferase-like"/>
    <property type="match status" value="1"/>
</dbReference>
<keyword evidence="7 16" id="KW-0169">Cobalamin biosynthesis</keyword>
<keyword evidence="6" id="KW-0963">Cytoplasm</keyword>
<evidence type="ECO:0000256" key="5">
    <source>
        <dbReference type="ARBA" id="ARBA00020963"/>
    </source>
</evidence>
<reference evidence="18 19" key="1">
    <citation type="submission" date="2013-03" db="EMBL/GenBank/DDBJ databases">
        <title>Assembly of a new bacterial strain Brevibacillus borstelensis AK1.</title>
        <authorList>
            <person name="Rajan I."/>
            <person name="PoliReddy D."/>
            <person name="Sugumar T."/>
            <person name="Rathinam K."/>
            <person name="Alqarawi S."/>
            <person name="Khalil A.B."/>
            <person name="Sivakumar N."/>
        </authorList>
    </citation>
    <scope>NUCLEOTIDE SEQUENCE [LARGE SCALE GENOMIC DNA]</scope>
    <source>
        <strain evidence="18 19">AK1</strain>
    </source>
</reference>
<keyword evidence="10 16" id="KW-0067">ATP-binding</keyword>
<dbReference type="Pfam" id="PF01923">
    <property type="entry name" value="Cob_adeno_trans"/>
    <property type="match status" value="1"/>
</dbReference>
<evidence type="ECO:0000256" key="7">
    <source>
        <dbReference type="ARBA" id="ARBA00022573"/>
    </source>
</evidence>
<evidence type="ECO:0000313" key="18">
    <source>
        <dbReference type="EMBL" id="EMT50504.1"/>
    </source>
</evidence>
<dbReference type="PANTHER" id="PTHR12213:SF0">
    <property type="entry name" value="CORRINOID ADENOSYLTRANSFERASE MMAB"/>
    <property type="match status" value="1"/>
</dbReference>
<dbReference type="InterPro" id="IPR036451">
    <property type="entry name" value="CblAdoTrfase-like_sf"/>
</dbReference>
<evidence type="ECO:0000313" key="19">
    <source>
        <dbReference type="Proteomes" id="UP000012081"/>
    </source>
</evidence>
<comment type="subcellular location">
    <subcellularLocation>
        <location evidence="1">Cytoplasm</location>
    </subcellularLocation>
</comment>
<evidence type="ECO:0000256" key="14">
    <source>
        <dbReference type="ARBA" id="ARBA00048555"/>
    </source>
</evidence>
<evidence type="ECO:0000256" key="10">
    <source>
        <dbReference type="ARBA" id="ARBA00022840"/>
    </source>
</evidence>
<evidence type="ECO:0000256" key="11">
    <source>
        <dbReference type="ARBA" id="ARBA00031529"/>
    </source>
</evidence>
<dbReference type="GO" id="GO:0005524">
    <property type="term" value="F:ATP binding"/>
    <property type="evidence" value="ECO:0007669"/>
    <property type="project" value="UniProtKB-UniRule"/>
</dbReference>
<dbReference type="AlphaFoldDB" id="M8D2N8"/>
<gene>
    <name evidence="18" type="ORF">I532_22475</name>
</gene>
<dbReference type="STRING" id="1300222.I532_22475"/>
<keyword evidence="9 16" id="KW-0547">Nucleotide-binding</keyword>
<proteinExistence type="inferred from homology"/>